<dbReference type="InterPro" id="IPR020846">
    <property type="entry name" value="MFS_dom"/>
</dbReference>
<keyword evidence="5 6" id="KW-0472">Membrane</keyword>
<name>A0ABW2PU84_9BACL</name>
<evidence type="ECO:0000256" key="5">
    <source>
        <dbReference type="ARBA" id="ARBA00023136"/>
    </source>
</evidence>
<gene>
    <name evidence="8" type="ORF">ACFQRG_08130</name>
</gene>
<comment type="subcellular location">
    <subcellularLocation>
        <location evidence="1">Cell membrane</location>
        <topology evidence="1">Multi-pass membrane protein</topology>
    </subcellularLocation>
</comment>
<feature type="transmembrane region" description="Helical" evidence="6">
    <location>
        <begin position="335"/>
        <end position="355"/>
    </location>
</feature>
<evidence type="ECO:0000256" key="4">
    <source>
        <dbReference type="ARBA" id="ARBA00022989"/>
    </source>
</evidence>
<dbReference type="InterPro" id="IPR011701">
    <property type="entry name" value="MFS"/>
</dbReference>
<feature type="transmembrane region" description="Helical" evidence="6">
    <location>
        <begin position="44"/>
        <end position="65"/>
    </location>
</feature>
<feature type="transmembrane region" description="Helical" evidence="6">
    <location>
        <begin position="214"/>
        <end position="239"/>
    </location>
</feature>
<dbReference type="PANTHER" id="PTHR23508:SF10">
    <property type="entry name" value="CARBOXYLIC ACID TRANSPORTER PROTEIN HOMOLOG"/>
    <property type="match status" value="1"/>
</dbReference>
<dbReference type="RefSeq" id="WP_380965363.1">
    <property type="nucleotide sequence ID" value="NZ_JBHTCO010000005.1"/>
</dbReference>
<organism evidence="8 9">
    <name type="scientific">Scopulibacillus cellulosilyticus</name>
    <dbReference type="NCBI Taxonomy" id="2665665"/>
    <lineage>
        <taxon>Bacteria</taxon>
        <taxon>Bacillati</taxon>
        <taxon>Bacillota</taxon>
        <taxon>Bacilli</taxon>
        <taxon>Bacillales</taxon>
        <taxon>Sporolactobacillaceae</taxon>
        <taxon>Scopulibacillus</taxon>
    </lineage>
</organism>
<evidence type="ECO:0000259" key="7">
    <source>
        <dbReference type="PROSITE" id="PS50850"/>
    </source>
</evidence>
<evidence type="ECO:0000256" key="6">
    <source>
        <dbReference type="SAM" id="Phobius"/>
    </source>
</evidence>
<keyword evidence="2" id="KW-0813">Transport</keyword>
<proteinExistence type="predicted"/>
<dbReference type="EMBL" id="JBHTCO010000005">
    <property type="protein sequence ID" value="MFC7392952.1"/>
    <property type="molecule type" value="Genomic_DNA"/>
</dbReference>
<dbReference type="InterPro" id="IPR036259">
    <property type="entry name" value="MFS_trans_sf"/>
</dbReference>
<keyword evidence="3 6" id="KW-0812">Transmembrane</keyword>
<comment type="caution">
    <text evidence="8">The sequence shown here is derived from an EMBL/GenBank/DDBJ whole genome shotgun (WGS) entry which is preliminary data.</text>
</comment>
<reference evidence="9" key="1">
    <citation type="journal article" date="2019" name="Int. J. Syst. Evol. Microbiol.">
        <title>The Global Catalogue of Microorganisms (GCM) 10K type strain sequencing project: providing services to taxonomists for standard genome sequencing and annotation.</title>
        <authorList>
            <consortium name="The Broad Institute Genomics Platform"/>
            <consortium name="The Broad Institute Genome Sequencing Center for Infectious Disease"/>
            <person name="Wu L."/>
            <person name="Ma J."/>
        </authorList>
    </citation>
    <scope>NUCLEOTIDE SEQUENCE [LARGE SCALE GENOMIC DNA]</scope>
    <source>
        <strain evidence="9">CGMCC 1.16305</strain>
    </source>
</reference>
<feature type="domain" description="Major facilitator superfamily (MFS) profile" evidence="7">
    <location>
        <begin position="10"/>
        <end position="393"/>
    </location>
</feature>
<feature type="transmembrane region" description="Helical" evidence="6">
    <location>
        <begin position="137"/>
        <end position="160"/>
    </location>
</feature>
<evidence type="ECO:0000256" key="1">
    <source>
        <dbReference type="ARBA" id="ARBA00004651"/>
    </source>
</evidence>
<feature type="transmembrane region" description="Helical" evidence="6">
    <location>
        <begin position="251"/>
        <end position="272"/>
    </location>
</feature>
<accession>A0ABW2PU84</accession>
<feature type="transmembrane region" description="Helical" evidence="6">
    <location>
        <begin position="305"/>
        <end position="323"/>
    </location>
</feature>
<dbReference type="Gene3D" id="1.20.1250.20">
    <property type="entry name" value="MFS general substrate transporter like domains"/>
    <property type="match status" value="2"/>
</dbReference>
<keyword evidence="4 6" id="KW-1133">Transmembrane helix</keyword>
<feature type="transmembrane region" description="Helical" evidence="6">
    <location>
        <begin position="166"/>
        <end position="185"/>
    </location>
</feature>
<dbReference type="PROSITE" id="PS50850">
    <property type="entry name" value="MFS"/>
    <property type="match status" value="1"/>
</dbReference>
<feature type="transmembrane region" description="Helical" evidence="6">
    <location>
        <begin position="102"/>
        <end position="125"/>
    </location>
</feature>
<sequence length="409" mass="44559">MGGQRYERRLVTLLFFAWGFVFLDRLAITFLFPTIAPEIHLSNANLGTINLWQVVGYAASAIIFGMISDKTGYRKKWLVIFVFAASLFSALSAASGSFETLVFFRFLTGASEGPVLPIAMSMLSMQGNPKKFGRNSGIVNAGVSVLASTIGPIIVTQLVVHFNWHMAFILSSIPSFLLAIFLIKFSKEIDPSEIKEQETIKWKDFVKVIKYRNVVLNLLISILAMGGYWIMLTFAPLYWVEVGHLSNQTMGLLSSGTGLIGIFWCIAVPYIADHIGRKTTLIIFCFLSIIPLAVLYFFQGGWISVAAYVLLTGVMGGMFPLYMTIIPMETVPKHLAATANALIMGAGELIGGAIVPRVAGSFADMYGLGMVMICGAIGFFIAALVGFGLIETKPKAVKVSADIVNQPNT</sequence>
<feature type="transmembrane region" description="Helical" evidence="6">
    <location>
        <begin position="77"/>
        <end position="96"/>
    </location>
</feature>
<feature type="transmembrane region" description="Helical" evidence="6">
    <location>
        <begin position="12"/>
        <end position="32"/>
    </location>
</feature>
<feature type="transmembrane region" description="Helical" evidence="6">
    <location>
        <begin position="367"/>
        <end position="390"/>
    </location>
</feature>
<dbReference type="Pfam" id="PF07690">
    <property type="entry name" value="MFS_1"/>
    <property type="match status" value="1"/>
</dbReference>
<evidence type="ECO:0000256" key="3">
    <source>
        <dbReference type="ARBA" id="ARBA00022692"/>
    </source>
</evidence>
<keyword evidence="9" id="KW-1185">Reference proteome</keyword>
<dbReference type="Proteomes" id="UP001596505">
    <property type="component" value="Unassembled WGS sequence"/>
</dbReference>
<evidence type="ECO:0000313" key="8">
    <source>
        <dbReference type="EMBL" id="MFC7392952.1"/>
    </source>
</evidence>
<dbReference type="PANTHER" id="PTHR23508">
    <property type="entry name" value="CARBOXYLIC ACID TRANSPORTER PROTEIN HOMOLOG"/>
    <property type="match status" value="1"/>
</dbReference>
<dbReference type="SUPFAM" id="SSF103473">
    <property type="entry name" value="MFS general substrate transporter"/>
    <property type="match status" value="1"/>
</dbReference>
<feature type="transmembrane region" description="Helical" evidence="6">
    <location>
        <begin position="279"/>
        <end position="299"/>
    </location>
</feature>
<protein>
    <submittedName>
        <fullName evidence="8">MFS transporter</fullName>
    </submittedName>
</protein>
<evidence type="ECO:0000256" key="2">
    <source>
        <dbReference type="ARBA" id="ARBA00022448"/>
    </source>
</evidence>
<evidence type="ECO:0000313" key="9">
    <source>
        <dbReference type="Proteomes" id="UP001596505"/>
    </source>
</evidence>